<dbReference type="PANTHER" id="PTHR44068:SF11">
    <property type="entry name" value="GERANYL DIPHOSPHATE 2-C-METHYLTRANSFERASE"/>
    <property type="match status" value="1"/>
</dbReference>
<dbReference type="Pfam" id="PF08241">
    <property type="entry name" value="Methyltransf_11"/>
    <property type="match status" value="1"/>
</dbReference>
<evidence type="ECO:0000259" key="2">
    <source>
        <dbReference type="Pfam" id="PF08241"/>
    </source>
</evidence>
<proteinExistence type="predicted"/>
<keyword evidence="1" id="KW-0808">Transferase</keyword>
<dbReference type="InterPro" id="IPR029063">
    <property type="entry name" value="SAM-dependent_MTases_sf"/>
</dbReference>
<name>A0ABQ1N2L1_9BACT</name>
<gene>
    <name evidence="3" type="ORF">GCM10011506_41230</name>
</gene>
<evidence type="ECO:0000256" key="1">
    <source>
        <dbReference type="ARBA" id="ARBA00022679"/>
    </source>
</evidence>
<accession>A0ABQ1N2L1</accession>
<dbReference type="EMBL" id="BMEC01000015">
    <property type="protein sequence ID" value="GGC51246.1"/>
    <property type="molecule type" value="Genomic_DNA"/>
</dbReference>
<dbReference type="InterPro" id="IPR013216">
    <property type="entry name" value="Methyltransf_11"/>
</dbReference>
<keyword evidence="4" id="KW-1185">Reference proteome</keyword>
<protein>
    <recommendedName>
        <fullName evidence="2">Methyltransferase type 11 domain-containing protein</fullName>
    </recommendedName>
</protein>
<feature type="domain" description="Methyltransferase type 11" evidence="2">
    <location>
        <begin position="33"/>
        <end position="134"/>
    </location>
</feature>
<evidence type="ECO:0000313" key="4">
    <source>
        <dbReference type="Proteomes" id="UP000636010"/>
    </source>
</evidence>
<organism evidence="3 4">
    <name type="scientific">Marivirga lumbricoides</name>
    <dbReference type="NCBI Taxonomy" id="1046115"/>
    <lineage>
        <taxon>Bacteria</taxon>
        <taxon>Pseudomonadati</taxon>
        <taxon>Bacteroidota</taxon>
        <taxon>Cytophagia</taxon>
        <taxon>Cytophagales</taxon>
        <taxon>Marivirgaceae</taxon>
        <taxon>Marivirga</taxon>
    </lineage>
</organism>
<sequence>MHWRTINQVLGNIDLYWLDFILKGYLGDKDRILDVGCGEGRNLVYCMRQGYDVFGIDKNTDAIKFLRILGRQLKLSDVGARFQVMDMSNLRFPDHSFDVIINSAVLHFANDEEHFLQMFKECLRVLKPGAKLFIRTMTDAHFADNEFAISAQNLSSEYGHRFVLNESLLNRLLCDYPIGWFETPKNVIVGNERSMSVFILEKKNNA</sequence>
<dbReference type="PANTHER" id="PTHR44068">
    <property type="entry name" value="ZGC:194242"/>
    <property type="match status" value="1"/>
</dbReference>
<dbReference type="RefSeq" id="WP_188467223.1">
    <property type="nucleotide sequence ID" value="NZ_BAABHU010000015.1"/>
</dbReference>
<dbReference type="CDD" id="cd02440">
    <property type="entry name" value="AdoMet_MTases"/>
    <property type="match status" value="1"/>
</dbReference>
<reference evidence="4" key="1">
    <citation type="journal article" date="2019" name="Int. J. Syst. Evol. Microbiol.">
        <title>The Global Catalogue of Microorganisms (GCM) 10K type strain sequencing project: providing services to taxonomists for standard genome sequencing and annotation.</title>
        <authorList>
            <consortium name="The Broad Institute Genomics Platform"/>
            <consortium name="The Broad Institute Genome Sequencing Center for Infectious Disease"/>
            <person name="Wu L."/>
            <person name="Ma J."/>
        </authorList>
    </citation>
    <scope>NUCLEOTIDE SEQUENCE [LARGE SCALE GENOMIC DNA]</scope>
    <source>
        <strain evidence="4">CGMCC 1.10832</strain>
    </source>
</reference>
<dbReference type="Proteomes" id="UP000636010">
    <property type="component" value="Unassembled WGS sequence"/>
</dbReference>
<dbReference type="Gene3D" id="3.40.50.150">
    <property type="entry name" value="Vaccinia Virus protein VP39"/>
    <property type="match status" value="1"/>
</dbReference>
<dbReference type="SUPFAM" id="SSF53335">
    <property type="entry name" value="S-adenosyl-L-methionine-dependent methyltransferases"/>
    <property type="match status" value="1"/>
</dbReference>
<evidence type="ECO:0000313" key="3">
    <source>
        <dbReference type="EMBL" id="GGC51246.1"/>
    </source>
</evidence>
<dbReference type="InterPro" id="IPR050447">
    <property type="entry name" value="Erg6_SMT_methyltransf"/>
</dbReference>
<comment type="caution">
    <text evidence="3">The sequence shown here is derived from an EMBL/GenBank/DDBJ whole genome shotgun (WGS) entry which is preliminary data.</text>
</comment>